<keyword evidence="2" id="KW-0812">Transmembrane</keyword>
<keyword evidence="2" id="KW-1133">Transmembrane helix</keyword>
<keyword evidence="4" id="KW-1185">Reference proteome</keyword>
<feature type="compositionally biased region" description="Low complexity" evidence="1">
    <location>
        <begin position="135"/>
        <end position="150"/>
    </location>
</feature>
<keyword evidence="2" id="KW-0472">Membrane</keyword>
<dbReference type="EMBL" id="CAEY01000777">
    <property type="status" value="NOT_ANNOTATED_CDS"/>
    <property type="molecule type" value="Genomic_DNA"/>
</dbReference>
<evidence type="ECO:0000313" key="3">
    <source>
        <dbReference type="EnsemblMetazoa" id="tetur02g00570.1"/>
    </source>
</evidence>
<reference evidence="4" key="1">
    <citation type="submission" date="2011-08" db="EMBL/GenBank/DDBJ databases">
        <authorList>
            <person name="Rombauts S."/>
        </authorList>
    </citation>
    <scope>NUCLEOTIDE SEQUENCE</scope>
    <source>
        <strain evidence="4">London</strain>
    </source>
</reference>
<feature type="transmembrane region" description="Helical" evidence="2">
    <location>
        <begin position="177"/>
        <end position="202"/>
    </location>
</feature>
<proteinExistence type="predicted"/>
<evidence type="ECO:0000256" key="1">
    <source>
        <dbReference type="SAM" id="MobiDB-lite"/>
    </source>
</evidence>
<feature type="region of interest" description="Disordered" evidence="1">
    <location>
        <begin position="135"/>
        <end position="155"/>
    </location>
</feature>
<reference evidence="3" key="2">
    <citation type="submission" date="2015-06" db="UniProtKB">
        <authorList>
            <consortium name="EnsemblMetazoa"/>
        </authorList>
    </citation>
    <scope>IDENTIFICATION</scope>
</reference>
<dbReference type="Proteomes" id="UP000015104">
    <property type="component" value="Unassembled WGS sequence"/>
</dbReference>
<evidence type="ECO:0000256" key="2">
    <source>
        <dbReference type="SAM" id="Phobius"/>
    </source>
</evidence>
<dbReference type="HOGENOM" id="CLU_1050975_0_0_1"/>
<accession>T1JUE0</accession>
<name>T1JUE0_TETUR</name>
<protein>
    <submittedName>
        <fullName evidence="3">Uncharacterized protein</fullName>
    </submittedName>
</protein>
<dbReference type="EnsemblMetazoa" id="tetur02g00570.1">
    <property type="protein sequence ID" value="tetur02g00570.1"/>
    <property type="gene ID" value="tetur02g00570"/>
</dbReference>
<feature type="compositionally biased region" description="Polar residues" evidence="1">
    <location>
        <begin position="90"/>
        <end position="101"/>
    </location>
</feature>
<organism evidence="3 4">
    <name type="scientific">Tetranychus urticae</name>
    <name type="common">Two-spotted spider mite</name>
    <dbReference type="NCBI Taxonomy" id="32264"/>
    <lineage>
        <taxon>Eukaryota</taxon>
        <taxon>Metazoa</taxon>
        <taxon>Ecdysozoa</taxon>
        <taxon>Arthropoda</taxon>
        <taxon>Chelicerata</taxon>
        <taxon>Arachnida</taxon>
        <taxon>Acari</taxon>
        <taxon>Acariformes</taxon>
        <taxon>Trombidiformes</taxon>
        <taxon>Prostigmata</taxon>
        <taxon>Eleutherengona</taxon>
        <taxon>Raphignathae</taxon>
        <taxon>Tetranychoidea</taxon>
        <taxon>Tetranychidae</taxon>
        <taxon>Tetranychus</taxon>
    </lineage>
</organism>
<evidence type="ECO:0000313" key="4">
    <source>
        <dbReference type="Proteomes" id="UP000015104"/>
    </source>
</evidence>
<dbReference type="AlphaFoldDB" id="T1JUE0"/>
<feature type="region of interest" description="Disordered" evidence="1">
    <location>
        <begin position="87"/>
        <end position="118"/>
    </location>
</feature>
<sequence>MNVQQHKISAVVQKYPLTSKSKLNGQNNNLKTYKIQINPSVEKLLKILWYFISSNIHNKRLSQSSSSSTIQDSIQSSATINHIEMMDSEGGTSSMNPSASNDYEYRDPSLPDWLPPPPPPPPKTFSLLPFTSAPQPLESSPYPSPTSLSPFNILPRRRPFDQRPLDPGLDQQDELTLFLVILTIAGFFGLIISMFLPFSLLLKSHQQSLGSPIGGFQPSYPYQPGFIQTPQFTSSIVAGRRRRKRDESWTINTVVRLHNASTEFN</sequence>